<comment type="subcellular location">
    <subcellularLocation>
        <location evidence="1 9">Cytoplasm</location>
    </subcellularLocation>
</comment>
<dbReference type="GO" id="GO:0004735">
    <property type="term" value="F:pyrroline-5-carboxylate reductase activity"/>
    <property type="evidence" value="ECO:0007669"/>
    <property type="project" value="UniProtKB-UniRule"/>
</dbReference>
<dbReference type="InterPro" id="IPR029036">
    <property type="entry name" value="P5CR_dimer"/>
</dbReference>
<dbReference type="SUPFAM" id="SSF51735">
    <property type="entry name" value="NAD(P)-binding Rossmann-fold domains"/>
    <property type="match status" value="1"/>
</dbReference>
<protein>
    <recommendedName>
        <fullName evidence="9 10">Pyrroline-5-carboxylate reductase</fullName>
        <shortName evidence="9">P5C reductase</shortName>
        <shortName evidence="9">P5CR</shortName>
        <ecNumber evidence="9 10">1.5.1.2</ecNumber>
    </recommendedName>
    <alternativeName>
        <fullName evidence="9">PCA reductase</fullName>
    </alternativeName>
</protein>
<evidence type="ECO:0000256" key="12">
    <source>
        <dbReference type="RuleBase" id="RU003903"/>
    </source>
</evidence>
<evidence type="ECO:0000256" key="10">
    <source>
        <dbReference type="NCBIfam" id="TIGR00112"/>
    </source>
</evidence>
<keyword evidence="3 9" id="KW-0963">Cytoplasm</keyword>
<keyword evidence="5 9" id="KW-0641">Proline biosynthesis</keyword>
<dbReference type="Pfam" id="PF14748">
    <property type="entry name" value="P5CR_dimer"/>
    <property type="match status" value="1"/>
</dbReference>
<dbReference type="EC" id="1.5.1.2" evidence="9 10"/>
<feature type="domain" description="Pyrroline-5-carboxylate reductase dimerisation" evidence="14">
    <location>
        <begin position="161"/>
        <end position="265"/>
    </location>
</feature>
<dbReference type="Gene3D" id="1.10.3730.10">
    <property type="entry name" value="ProC C-terminal domain-like"/>
    <property type="match status" value="1"/>
</dbReference>
<gene>
    <name evidence="9 15" type="primary">proC</name>
    <name evidence="15" type="ORF">FYJ66_08000</name>
</gene>
<evidence type="ECO:0000256" key="6">
    <source>
        <dbReference type="ARBA" id="ARBA00022857"/>
    </source>
</evidence>
<dbReference type="FunFam" id="1.10.3730.10:FF:000001">
    <property type="entry name" value="Pyrroline-5-carboxylate reductase"/>
    <property type="match status" value="1"/>
</dbReference>
<keyword evidence="6 9" id="KW-0521">NADP</keyword>
<dbReference type="PIRSF" id="PIRSF000193">
    <property type="entry name" value="Pyrrol-5-carb_rd"/>
    <property type="match status" value="1"/>
</dbReference>
<dbReference type="InterPro" id="IPR000304">
    <property type="entry name" value="Pyrroline-COOH_reductase"/>
</dbReference>
<dbReference type="InterPro" id="IPR008927">
    <property type="entry name" value="6-PGluconate_DH-like_C_sf"/>
</dbReference>
<dbReference type="PANTHER" id="PTHR11645">
    <property type="entry name" value="PYRROLINE-5-CARBOXYLATE REDUCTASE"/>
    <property type="match status" value="1"/>
</dbReference>
<evidence type="ECO:0000259" key="13">
    <source>
        <dbReference type="Pfam" id="PF03807"/>
    </source>
</evidence>
<comment type="pathway">
    <text evidence="9 12">Amino-acid biosynthesis; L-proline biosynthesis; L-proline from L-glutamate 5-semialdehyde: step 1/1.</text>
</comment>
<comment type="caution">
    <text evidence="15">The sequence shown here is derived from an EMBL/GenBank/DDBJ whole genome shotgun (WGS) entry which is preliminary data.</text>
</comment>
<evidence type="ECO:0000256" key="1">
    <source>
        <dbReference type="ARBA" id="ARBA00004496"/>
    </source>
</evidence>
<reference evidence="15" key="1">
    <citation type="submission" date="2019-09" db="EMBL/GenBank/DDBJ databases">
        <title>In-depth cultivation of the pig gut microbiome towards novel bacterial diversity and tailored functional studies.</title>
        <authorList>
            <person name="Wylensek D."/>
            <person name="Hitch T.C.A."/>
            <person name="Clavel T."/>
        </authorList>
    </citation>
    <scope>NUCLEOTIDE SEQUENCE</scope>
    <source>
        <strain evidence="15">RF-744-FAT-WT-3</strain>
    </source>
</reference>
<comment type="catalytic activity">
    <reaction evidence="9 12">
        <text>L-proline + NADP(+) = (S)-1-pyrroline-5-carboxylate + NADPH + 2 H(+)</text>
        <dbReference type="Rhea" id="RHEA:14109"/>
        <dbReference type="ChEBI" id="CHEBI:15378"/>
        <dbReference type="ChEBI" id="CHEBI:17388"/>
        <dbReference type="ChEBI" id="CHEBI:57783"/>
        <dbReference type="ChEBI" id="CHEBI:58349"/>
        <dbReference type="ChEBI" id="CHEBI:60039"/>
        <dbReference type="EC" id="1.5.1.2"/>
    </reaction>
</comment>
<dbReference type="NCBIfam" id="TIGR00112">
    <property type="entry name" value="proC"/>
    <property type="match status" value="1"/>
</dbReference>
<dbReference type="PANTHER" id="PTHR11645:SF0">
    <property type="entry name" value="PYRROLINE-5-CARBOXYLATE REDUCTASE 3"/>
    <property type="match status" value="1"/>
</dbReference>
<dbReference type="AlphaFoldDB" id="A0A6A8MC35"/>
<dbReference type="InterPro" id="IPR053790">
    <property type="entry name" value="P5CR-like_CS"/>
</dbReference>
<dbReference type="InterPro" id="IPR036291">
    <property type="entry name" value="NAD(P)-bd_dom_sf"/>
</dbReference>
<feature type="binding site" evidence="11">
    <location>
        <begin position="6"/>
        <end position="11"/>
    </location>
    <ligand>
        <name>NADP(+)</name>
        <dbReference type="ChEBI" id="CHEBI:58349"/>
    </ligand>
</feature>
<evidence type="ECO:0000256" key="7">
    <source>
        <dbReference type="ARBA" id="ARBA00023002"/>
    </source>
</evidence>
<evidence type="ECO:0000313" key="15">
    <source>
        <dbReference type="EMBL" id="MST69524.1"/>
    </source>
</evidence>
<keyword evidence="4 9" id="KW-0028">Amino-acid biosynthesis</keyword>
<keyword evidence="7 9" id="KW-0560">Oxidoreductase</keyword>
<comment type="similarity">
    <text evidence="2 9 12">Belongs to the pyrroline-5-carboxylate reductase family.</text>
</comment>
<feature type="domain" description="Pyrroline-5-carboxylate reductase catalytic N-terminal" evidence="13">
    <location>
        <begin position="2"/>
        <end position="97"/>
    </location>
</feature>
<evidence type="ECO:0000256" key="9">
    <source>
        <dbReference type="HAMAP-Rule" id="MF_01925"/>
    </source>
</evidence>
<dbReference type="HAMAP" id="MF_01925">
    <property type="entry name" value="P5C_reductase"/>
    <property type="match status" value="1"/>
</dbReference>
<evidence type="ECO:0000259" key="14">
    <source>
        <dbReference type="Pfam" id="PF14748"/>
    </source>
</evidence>
<evidence type="ECO:0000256" key="8">
    <source>
        <dbReference type="ARBA" id="ARBA00058118"/>
    </source>
</evidence>
<feature type="binding site" evidence="11">
    <location>
        <position position="55"/>
    </location>
    <ligand>
        <name>NADPH</name>
        <dbReference type="ChEBI" id="CHEBI:57783"/>
    </ligand>
</feature>
<evidence type="ECO:0000256" key="5">
    <source>
        <dbReference type="ARBA" id="ARBA00022650"/>
    </source>
</evidence>
<evidence type="ECO:0000256" key="3">
    <source>
        <dbReference type="ARBA" id="ARBA00022490"/>
    </source>
</evidence>
<evidence type="ECO:0000256" key="11">
    <source>
        <dbReference type="PIRSR" id="PIRSR000193-1"/>
    </source>
</evidence>
<dbReference type="InterPro" id="IPR028939">
    <property type="entry name" value="P5C_Rdtase_cat_N"/>
</dbReference>
<dbReference type="Gene3D" id="3.40.50.720">
    <property type="entry name" value="NAD(P)-binding Rossmann-like Domain"/>
    <property type="match status" value="1"/>
</dbReference>
<dbReference type="PROSITE" id="PS00521">
    <property type="entry name" value="P5CR"/>
    <property type="match status" value="1"/>
</dbReference>
<dbReference type="SUPFAM" id="SSF48179">
    <property type="entry name" value="6-phosphogluconate dehydrogenase C-terminal domain-like"/>
    <property type="match status" value="1"/>
</dbReference>
<dbReference type="GO" id="GO:0055129">
    <property type="term" value="P:L-proline biosynthetic process"/>
    <property type="evidence" value="ECO:0007669"/>
    <property type="project" value="UniProtKB-UniRule"/>
</dbReference>
<dbReference type="Pfam" id="PF03807">
    <property type="entry name" value="F420_oxidored"/>
    <property type="match status" value="1"/>
</dbReference>
<evidence type="ECO:0000256" key="2">
    <source>
        <dbReference type="ARBA" id="ARBA00005525"/>
    </source>
</evidence>
<dbReference type="UniPathway" id="UPA00098">
    <property type="reaction ID" value="UER00361"/>
</dbReference>
<evidence type="ECO:0000256" key="4">
    <source>
        <dbReference type="ARBA" id="ARBA00022605"/>
    </source>
</evidence>
<organism evidence="15">
    <name type="scientific">Baileyella intestinalis</name>
    <dbReference type="NCBI Taxonomy" id="2606709"/>
    <lineage>
        <taxon>Bacteria</taxon>
        <taxon>Bacillati</taxon>
        <taxon>Bacillota</taxon>
        <taxon>Clostridia</taxon>
        <taxon>Peptostreptococcales</taxon>
        <taxon>Anaerovoracaceae</taxon>
        <taxon>Baileyella</taxon>
    </lineage>
</organism>
<comment type="function">
    <text evidence="8 9">Catalyzes the reduction of 1-pyrroline-5-carboxylate (PCA) to L-proline.</text>
</comment>
<sequence length="269" mass="28929">MKLGFIGCGVMANAMMGGIIRNGLYKPEDIWGADPFEGSREKTKAANGINVTDSNEEVIKNCDTVFLTIKPQYYESAIASFKDSIRDDQLFISIGAGRTLDYLNQQFGDKKVKVVRVMPNTPAQVGEGMAAACPNQYVTDEEMARALEILRAFGKAEQVPENLFDVVTGVSGSGPAYVFMFIEAMADAGVVGGMQRSMAYEFAAQTVYGAAKMVMETGKHPGELKDMVSSPAGTTIAAVRELELNGFRSAVIEGVNAATEKSIEMQSAK</sequence>
<dbReference type="EMBL" id="VUNB01000006">
    <property type="protein sequence ID" value="MST69524.1"/>
    <property type="molecule type" value="Genomic_DNA"/>
</dbReference>
<dbReference type="GO" id="GO:0005737">
    <property type="term" value="C:cytoplasm"/>
    <property type="evidence" value="ECO:0007669"/>
    <property type="project" value="UniProtKB-SubCell"/>
</dbReference>
<accession>A0A6A8MC35</accession>
<proteinExistence type="inferred from homology"/>
<dbReference type="RefSeq" id="WP_154572994.1">
    <property type="nucleotide sequence ID" value="NZ_JAQXPA010000058.1"/>
</dbReference>
<name>A0A6A8MC35_9FIRM</name>
<dbReference type="FunFam" id="3.40.50.720:FF:000190">
    <property type="entry name" value="Pyrroline-5-carboxylate reductase"/>
    <property type="match status" value="1"/>
</dbReference>
<comment type="catalytic activity">
    <reaction evidence="9">
        <text>L-proline + NAD(+) = (S)-1-pyrroline-5-carboxylate + NADH + 2 H(+)</text>
        <dbReference type="Rhea" id="RHEA:14105"/>
        <dbReference type="ChEBI" id="CHEBI:15378"/>
        <dbReference type="ChEBI" id="CHEBI:17388"/>
        <dbReference type="ChEBI" id="CHEBI:57540"/>
        <dbReference type="ChEBI" id="CHEBI:57945"/>
        <dbReference type="ChEBI" id="CHEBI:60039"/>
        <dbReference type="EC" id="1.5.1.2"/>
    </reaction>
</comment>